<proteinExistence type="evidence at transcript level"/>
<dbReference type="EMBL" id="BT136830">
    <property type="protein sequence ID" value="AFK36625.1"/>
    <property type="molecule type" value="mRNA"/>
</dbReference>
<sequence length="96" mass="11137">MNKNAIFYRSIITWKKLYPKSQINFLYAKNTLSLANHKPKHEHIHNPYGKKPTGNFKTLPPPCLQGLGPFFQHNQMETNLLSLCIHPQPIHCLTPF</sequence>
<organism evidence="1">
    <name type="scientific">Medicago truncatula</name>
    <name type="common">Barrel medic</name>
    <name type="synonym">Medicago tribuloides</name>
    <dbReference type="NCBI Taxonomy" id="3880"/>
    <lineage>
        <taxon>Eukaryota</taxon>
        <taxon>Viridiplantae</taxon>
        <taxon>Streptophyta</taxon>
        <taxon>Embryophyta</taxon>
        <taxon>Tracheophyta</taxon>
        <taxon>Spermatophyta</taxon>
        <taxon>Magnoliopsida</taxon>
        <taxon>eudicotyledons</taxon>
        <taxon>Gunneridae</taxon>
        <taxon>Pentapetalae</taxon>
        <taxon>rosids</taxon>
        <taxon>fabids</taxon>
        <taxon>Fabales</taxon>
        <taxon>Fabaceae</taxon>
        <taxon>Papilionoideae</taxon>
        <taxon>50 kb inversion clade</taxon>
        <taxon>NPAAA clade</taxon>
        <taxon>Hologalegina</taxon>
        <taxon>IRL clade</taxon>
        <taxon>Trifolieae</taxon>
        <taxon>Medicago</taxon>
    </lineage>
</organism>
<dbReference type="AlphaFoldDB" id="I3S8N3"/>
<protein>
    <submittedName>
        <fullName evidence="1">Uncharacterized protein</fullName>
    </submittedName>
</protein>
<reference evidence="1" key="1">
    <citation type="submission" date="2012-05" db="EMBL/GenBank/DDBJ databases">
        <authorList>
            <person name="Krishnakumar V."/>
            <person name="Cheung F."/>
            <person name="Xiao Y."/>
            <person name="Chan A."/>
            <person name="Moskal W.A."/>
            <person name="Town C.D."/>
        </authorList>
    </citation>
    <scope>NUCLEOTIDE SEQUENCE</scope>
</reference>
<name>I3S8N3_MEDTR</name>
<accession>I3S8N3</accession>
<evidence type="ECO:0000313" key="1">
    <source>
        <dbReference type="EMBL" id="AFK36625.1"/>
    </source>
</evidence>